<sequence length="206" mass="23490">MLRIWGRRNSINVQKVLWCCGELGLAYERIDAGGKFGRNRDPEYLQLNPNGLVPTIADDGFVLWESNAIVRYLAAKHGMGTLCPRTLKERADADRWMDWQMGTLWTCFRPVFIGLVRTPAESRDETSITAAIRKTAENWSILDAHLADRDYVGGPSFTMADIPLGVTAYRWFNLDIERPAMPHLEAWYERLCARPAYRAVVMLPLS</sequence>
<name>A0A4R1BQ63_9ACTN</name>
<evidence type="ECO:0000256" key="2">
    <source>
        <dbReference type="ARBA" id="ARBA00022679"/>
    </source>
</evidence>
<dbReference type="PROSITE" id="PS50404">
    <property type="entry name" value="GST_NTER"/>
    <property type="match status" value="1"/>
</dbReference>
<dbReference type="FunFam" id="3.40.30.10:FF:000039">
    <property type="entry name" value="Glutathione S-transferase domain"/>
    <property type="match status" value="1"/>
</dbReference>
<dbReference type="AlphaFoldDB" id="A0A4R1BQ63"/>
<keyword evidence="7" id="KW-1185">Reference proteome</keyword>
<proteinExistence type="inferred from homology"/>
<dbReference type="GO" id="GO:0016740">
    <property type="term" value="F:transferase activity"/>
    <property type="evidence" value="ECO:0007669"/>
    <property type="project" value="UniProtKB-KW"/>
</dbReference>
<dbReference type="OrthoDB" id="4772551at2"/>
<dbReference type="SFLD" id="SFLDG00358">
    <property type="entry name" value="Main_(cytGST)"/>
    <property type="match status" value="1"/>
</dbReference>
<dbReference type="InterPro" id="IPR004045">
    <property type="entry name" value="Glutathione_S-Trfase_N"/>
</dbReference>
<dbReference type="SFLD" id="SFLDS00019">
    <property type="entry name" value="Glutathione_Transferase_(cytos"/>
    <property type="match status" value="1"/>
</dbReference>
<dbReference type="SUPFAM" id="SSF52833">
    <property type="entry name" value="Thioredoxin-like"/>
    <property type="match status" value="1"/>
</dbReference>
<dbReference type="Pfam" id="PF00043">
    <property type="entry name" value="GST_C"/>
    <property type="match status" value="1"/>
</dbReference>
<evidence type="ECO:0000256" key="3">
    <source>
        <dbReference type="RuleBase" id="RU003494"/>
    </source>
</evidence>
<dbReference type="InterPro" id="IPR036249">
    <property type="entry name" value="Thioredoxin-like_sf"/>
</dbReference>
<dbReference type="Gene3D" id="3.40.30.10">
    <property type="entry name" value="Glutaredoxin"/>
    <property type="match status" value="1"/>
</dbReference>
<organism evidence="6 7">
    <name type="scientific">Rubrobacter taiwanensis</name>
    <dbReference type="NCBI Taxonomy" id="185139"/>
    <lineage>
        <taxon>Bacteria</taxon>
        <taxon>Bacillati</taxon>
        <taxon>Actinomycetota</taxon>
        <taxon>Rubrobacteria</taxon>
        <taxon>Rubrobacterales</taxon>
        <taxon>Rubrobacteraceae</taxon>
        <taxon>Rubrobacter</taxon>
    </lineage>
</organism>
<keyword evidence="2 6" id="KW-0808">Transferase</keyword>
<dbReference type="PROSITE" id="PS50405">
    <property type="entry name" value="GST_CTER"/>
    <property type="match status" value="1"/>
</dbReference>
<dbReference type="Pfam" id="PF02798">
    <property type="entry name" value="GST_N"/>
    <property type="match status" value="1"/>
</dbReference>
<dbReference type="SFLD" id="SFLDG01150">
    <property type="entry name" value="Main.1:_Beta-like"/>
    <property type="match status" value="1"/>
</dbReference>
<evidence type="ECO:0000313" key="6">
    <source>
        <dbReference type="EMBL" id="TCJ19863.1"/>
    </source>
</evidence>
<comment type="caution">
    <text evidence="6">The sequence shown here is derived from an EMBL/GenBank/DDBJ whole genome shotgun (WGS) entry which is preliminary data.</text>
</comment>
<dbReference type="RefSeq" id="WP_132688079.1">
    <property type="nucleotide sequence ID" value="NZ_SKBU01000006.1"/>
</dbReference>
<dbReference type="EMBL" id="SKBU01000006">
    <property type="protein sequence ID" value="TCJ19863.1"/>
    <property type="molecule type" value="Genomic_DNA"/>
</dbReference>
<dbReference type="SUPFAM" id="SSF47616">
    <property type="entry name" value="GST C-terminal domain-like"/>
    <property type="match status" value="1"/>
</dbReference>
<dbReference type="Gene3D" id="1.20.1050.10">
    <property type="match status" value="1"/>
</dbReference>
<reference evidence="6 7" key="1">
    <citation type="submission" date="2019-03" db="EMBL/GenBank/DDBJ databases">
        <title>Whole genome sequence of a novel Rubrobacter taiwanensis strain, isolated from Yellowstone National Park.</title>
        <authorList>
            <person name="Freed S."/>
            <person name="Ramaley R.F."/>
            <person name="Kyndt J.A."/>
        </authorList>
    </citation>
    <scope>NUCLEOTIDE SEQUENCE [LARGE SCALE GENOMIC DNA]</scope>
    <source>
        <strain evidence="6 7">Yellowstone</strain>
    </source>
</reference>
<evidence type="ECO:0000259" key="4">
    <source>
        <dbReference type="PROSITE" id="PS50404"/>
    </source>
</evidence>
<evidence type="ECO:0000256" key="1">
    <source>
        <dbReference type="ARBA" id="ARBA00007409"/>
    </source>
</evidence>
<accession>A0A4R1BQ63</accession>
<feature type="domain" description="GST N-terminal" evidence="4">
    <location>
        <begin position="1"/>
        <end position="81"/>
    </location>
</feature>
<dbReference type="InterPro" id="IPR040079">
    <property type="entry name" value="Glutathione_S-Trfase"/>
</dbReference>
<dbReference type="PANTHER" id="PTHR44051">
    <property type="entry name" value="GLUTATHIONE S-TRANSFERASE-RELATED"/>
    <property type="match status" value="1"/>
</dbReference>
<feature type="domain" description="GST C-terminal" evidence="5">
    <location>
        <begin position="86"/>
        <end position="206"/>
    </location>
</feature>
<dbReference type="InterPro" id="IPR004046">
    <property type="entry name" value="GST_C"/>
</dbReference>
<dbReference type="Proteomes" id="UP000295244">
    <property type="component" value="Unassembled WGS sequence"/>
</dbReference>
<evidence type="ECO:0000259" key="5">
    <source>
        <dbReference type="PROSITE" id="PS50405"/>
    </source>
</evidence>
<protein>
    <submittedName>
        <fullName evidence="6">Glutathione S-transferase</fullName>
    </submittedName>
</protein>
<dbReference type="PANTHER" id="PTHR44051:SF19">
    <property type="entry name" value="DISULFIDE-BOND OXIDOREDUCTASE YFCG"/>
    <property type="match status" value="1"/>
</dbReference>
<dbReference type="CDD" id="cd03047">
    <property type="entry name" value="GST_N_2"/>
    <property type="match status" value="1"/>
</dbReference>
<gene>
    <name evidence="6" type="ORF">E0L93_02595</name>
</gene>
<dbReference type="InterPro" id="IPR036282">
    <property type="entry name" value="Glutathione-S-Trfase_C_sf"/>
</dbReference>
<dbReference type="CDD" id="cd03180">
    <property type="entry name" value="GST_C_2"/>
    <property type="match status" value="1"/>
</dbReference>
<comment type="similarity">
    <text evidence="1 3">Belongs to the GST superfamily.</text>
</comment>
<dbReference type="InterPro" id="IPR010987">
    <property type="entry name" value="Glutathione-S-Trfase_C-like"/>
</dbReference>
<evidence type="ECO:0000313" key="7">
    <source>
        <dbReference type="Proteomes" id="UP000295244"/>
    </source>
</evidence>